<dbReference type="SMART" id="SM00382">
    <property type="entry name" value="AAA"/>
    <property type="match status" value="1"/>
</dbReference>
<evidence type="ECO:0000256" key="4">
    <source>
        <dbReference type="ARBA" id="ARBA00022840"/>
    </source>
</evidence>
<evidence type="ECO:0000259" key="5">
    <source>
        <dbReference type="PROSITE" id="PS50893"/>
    </source>
</evidence>
<evidence type="ECO:0000256" key="3">
    <source>
        <dbReference type="ARBA" id="ARBA00022741"/>
    </source>
</evidence>
<organism evidence="6 7">
    <name type="scientific">Lactococcus muris</name>
    <dbReference type="NCBI Taxonomy" id="2941330"/>
    <lineage>
        <taxon>Bacteria</taxon>
        <taxon>Bacillati</taxon>
        <taxon>Bacillota</taxon>
        <taxon>Bacilli</taxon>
        <taxon>Lactobacillales</taxon>
        <taxon>Streptococcaceae</taxon>
        <taxon>Lactococcus</taxon>
    </lineage>
</organism>
<proteinExistence type="inferred from homology"/>
<dbReference type="SUPFAM" id="SSF52540">
    <property type="entry name" value="P-loop containing nucleoside triphosphate hydrolases"/>
    <property type="match status" value="1"/>
</dbReference>
<keyword evidence="2" id="KW-0813">Transport</keyword>
<dbReference type="GO" id="GO:0005524">
    <property type="term" value="F:ATP binding"/>
    <property type="evidence" value="ECO:0007669"/>
    <property type="project" value="UniProtKB-KW"/>
</dbReference>
<gene>
    <name evidence="6" type="ORF">AALM99_03675</name>
</gene>
<dbReference type="InterPro" id="IPR003593">
    <property type="entry name" value="AAA+_ATPase"/>
</dbReference>
<evidence type="ECO:0000313" key="6">
    <source>
        <dbReference type="EMBL" id="MEY8537550.1"/>
    </source>
</evidence>
<sequence>MNKIIDIENLTVSFGNFEALKNVTCSIEAYPGIIGLIGPNGAGKTTLIHAILGQYKASQGKIKLANQALAYCPDTPEFPAHLTAKEVLQQSCALHEKPENAEQIETTLEKVGLVDYPSKKVGGYSRGMKQRLGIAVALLLDPVLIFLDEPTSALDPIGRIEILQLIMEVAQEKTVVVSSHLLADIENIADRLLVLNHGQLIFQGKLHQFIENSQMDDFAELEIKSEQVKQEVMDILQVNDIEFYPEITGKLMVKSEYTEKLLQVFPDIGGKISVYRATSNSLELAFERAIMGVKNEKINFS</sequence>
<accession>A0ABV4DBN3</accession>
<comment type="similarity">
    <text evidence="1">Belongs to the ABC transporter superfamily.</text>
</comment>
<dbReference type="PROSITE" id="PS50893">
    <property type="entry name" value="ABC_TRANSPORTER_2"/>
    <property type="match status" value="1"/>
</dbReference>
<comment type="caution">
    <text evidence="6">The sequence shown here is derived from an EMBL/GenBank/DDBJ whole genome shotgun (WGS) entry which is preliminary data.</text>
</comment>
<dbReference type="InterPro" id="IPR003439">
    <property type="entry name" value="ABC_transporter-like_ATP-bd"/>
</dbReference>
<name>A0ABV4DBN3_9LACT</name>
<evidence type="ECO:0000256" key="1">
    <source>
        <dbReference type="ARBA" id="ARBA00005417"/>
    </source>
</evidence>
<keyword evidence="4 6" id="KW-0067">ATP-binding</keyword>
<dbReference type="RefSeq" id="WP_202229402.1">
    <property type="nucleotide sequence ID" value="NZ_JBCLSQ010000006.1"/>
</dbReference>
<dbReference type="EMBL" id="JBCLSQ010000006">
    <property type="protein sequence ID" value="MEY8537550.1"/>
    <property type="molecule type" value="Genomic_DNA"/>
</dbReference>
<keyword evidence="7" id="KW-1185">Reference proteome</keyword>
<evidence type="ECO:0000256" key="2">
    <source>
        <dbReference type="ARBA" id="ARBA00022448"/>
    </source>
</evidence>
<dbReference type="Pfam" id="PF00005">
    <property type="entry name" value="ABC_tran"/>
    <property type="match status" value="1"/>
</dbReference>
<dbReference type="InterPro" id="IPR027417">
    <property type="entry name" value="P-loop_NTPase"/>
</dbReference>
<dbReference type="Gene3D" id="3.40.50.300">
    <property type="entry name" value="P-loop containing nucleotide triphosphate hydrolases"/>
    <property type="match status" value="1"/>
</dbReference>
<keyword evidence="3" id="KW-0547">Nucleotide-binding</keyword>
<dbReference type="PANTHER" id="PTHR43335">
    <property type="entry name" value="ABC TRANSPORTER, ATP-BINDING PROTEIN"/>
    <property type="match status" value="1"/>
</dbReference>
<dbReference type="Proteomes" id="UP001565242">
    <property type="component" value="Unassembled WGS sequence"/>
</dbReference>
<dbReference type="PANTHER" id="PTHR43335:SF11">
    <property type="entry name" value="ABC TRANSPORTER RELATED"/>
    <property type="match status" value="1"/>
</dbReference>
<feature type="domain" description="ABC transporter" evidence="5">
    <location>
        <begin position="5"/>
        <end position="222"/>
    </location>
</feature>
<evidence type="ECO:0000313" key="7">
    <source>
        <dbReference type="Proteomes" id="UP001565242"/>
    </source>
</evidence>
<protein>
    <submittedName>
        <fullName evidence="6">ABC transporter ATP-binding protein</fullName>
    </submittedName>
</protein>
<reference evidence="6 7" key="1">
    <citation type="submission" date="2024-03" db="EMBL/GenBank/DDBJ databases">
        <title>Mouse gut bacterial collection (mGBC) of GemPharmatech.</title>
        <authorList>
            <person name="He Y."/>
            <person name="Dong L."/>
            <person name="Wu D."/>
            <person name="Gao X."/>
            <person name="Lin Z."/>
        </authorList>
    </citation>
    <scope>NUCLEOTIDE SEQUENCE [LARGE SCALE GENOMIC DNA]</scope>
    <source>
        <strain evidence="6 7">20-218</strain>
    </source>
</reference>